<reference evidence="1" key="1">
    <citation type="journal article" date="2014" name="Front. Microbiol.">
        <title>High frequency of phylogenetically diverse reductive dehalogenase-homologous genes in deep subseafloor sedimentary metagenomes.</title>
        <authorList>
            <person name="Kawai M."/>
            <person name="Futagami T."/>
            <person name="Toyoda A."/>
            <person name="Takaki Y."/>
            <person name="Nishi S."/>
            <person name="Hori S."/>
            <person name="Arai W."/>
            <person name="Tsubouchi T."/>
            <person name="Morono Y."/>
            <person name="Uchiyama I."/>
            <person name="Ito T."/>
            <person name="Fujiyama A."/>
            <person name="Inagaki F."/>
            <person name="Takami H."/>
        </authorList>
    </citation>
    <scope>NUCLEOTIDE SEQUENCE</scope>
    <source>
        <strain evidence="1">Expedition CK06-06</strain>
    </source>
</reference>
<comment type="caution">
    <text evidence="1">The sequence shown here is derived from an EMBL/GenBank/DDBJ whole genome shotgun (WGS) entry which is preliminary data.</text>
</comment>
<sequence>MDFSVSQYDVMAQEWEEVKEGKRTPESFMLIYASLFPMLINQDVMDVRGHLSCDLSPSEILAFCHVMIVGLRRKVRATRTIQSLKPYQ</sequence>
<dbReference type="EMBL" id="BARU01008069">
    <property type="protein sequence ID" value="GAH36378.1"/>
    <property type="molecule type" value="Genomic_DNA"/>
</dbReference>
<protein>
    <submittedName>
        <fullName evidence="1">Uncharacterized protein</fullName>
    </submittedName>
</protein>
<accession>X1GTN4</accession>
<evidence type="ECO:0000313" key="1">
    <source>
        <dbReference type="EMBL" id="GAH36378.1"/>
    </source>
</evidence>
<dbReference type="AlphaFoldDB" id="X1GTN4"/>
<organism evidence="1">
    <name type="scientific">marine sediment metagenome</name>
    <dbReference type="NCBI Taxonomy" id="412755"/>
    <lineage>
        <taxon>unclassified sequences</taxon>
        <taxon>metagenomes</taxon>
        <taxon>ecological metagenomes</taxon>
    </lineage>
</organism>
<proteinExistence type="predicted"/>
<name>X1GTN4_9ZZZZ</name>
<gene>
    <name evidence="1" type="ORF">S03H2_15857</name>
</gene>